<gene>
    <name evidence="5" type="ORF">PBRA_001211</name>
    <name evidence="6" type="ORF">PLBR_LOCUS4537</name>
</gene>
<evidence type="ECO:0000256" key="1">
    <source>
        <dbReference type="ARBA" id="ARBA00004496"/>
    </source>
</evidence>
<reference evidence="6 8" key="2">
    <citation type="submission" date="2018-03" db="EMBL/GenBank/DDBJ databases">
        <authorList>
            <person name="Fogelqvist J."/>
        </authorList>
    </citation>
    <scope>NUCLEOTIDE SEQUENCE [LARGE SCALE GENOMIC DNA]</scope>
</reference>
<dbReference type="STRING" id="37360.A0A0G4IVH5"/>
<dbReference type="Proteomes" id="UP000039324">
    <property type="component" value="Unassembled WGS sequence"/>
</dbReference>
<dbReference type="Pfam" id="PF04969">
    <property type="entry name" value="CS"/>
    <property type="match status" value="1"/>
</dbReference>
<evidence type="ECO:0000313" key="5">
    <source>
        <dbReference type="EMBL" id="CEO99305.1"/>
    </source>
</evidence>
<proteinExistence type="predicted"/>
<dbReference type="PANTHER" id="PTHR12356">
    <property type="entry name" value="NUCLEAR MOVEMENT PROTEIN NUDC"/>
    <property type="match status" value="1"/>
</dbReference>
<keyword evidence="6" id="KW-0496">Mitochondrion</keyword>
<name>A0A0G4IVH5_PLABS</name>
<evidence type="ECO:0000313" key="6">
    <source>
        <dbReference type="EMBL" id="SPQ97322.1"/>
    </source>
</evidence>
<dbReference type="InterPro" id="IPR007052">
    <property type="entry name" value="CS_dom"/>
</dbReference>
<dbReference type="GO" id="GO:0051082">
    <property type="term" value="F:unfolded protein binding"/>
    <property type="evidence" value="ECO:0007669"/>
    <property type="project" value="TreeGrafter"/>
</dbReference>
<dbReference type="OrthoDB" id="416217at2759"/>
<evidence type="ECO:0000259" key="4">
    <source>
        <dbReference type="PROSITE" id="PS51203"/>
    </source>
</evidence>
<dbReference type="PROSITE" id="PS51203">
    <property type="entry name" value="CS"/>
    <property type="match status" value="1"/>
</dbReference>
<protein>
    <recommendedName>
        <fullName evidence="4">CS domain-containing protein</fullName>
    </recommendedName>
</protein>
<dbReference type="CDD" id="cd06467">
    <property type="entry name" value="p23_NUDC_like"/>
    <property type="match status" value="1"/>
</dbReference>
<dbReference type="InterPro" id="IPR037898">
    <property type="entry name" value="NudC_fam"/>
</dbReference>
<evidence type="ECO:0000313" key="8">
    <source>
        <dbReference type="Proteomes" id="UP000290189"/>
    </source>
</evidence>
<reference evidence="5 7" key="1">
    <citation type="submission" date="2015-02" db="EMBL/GenBank/DDBJ databases">
        <authorList>
            <person name="Chooi Y.-H."/>
        </authorList>
    </citation>
    <scope>NUCLEOTIDE SEQUENCE [LARGE SCALE GENOMIC DNA]</scope>
    <source>
        <strain evidence="5">E3</strain>
    </source>
</reference>
<dbReference type="InterPro" id="IPR008978">
    <property type="entry name" value="HSP20-like_chaperone"/>
</dbReference>
<evidence type="ECO:0000313" key="7">
    <source>
        <dbReference type="Proteomes" id="UP000039324"/>
    </source>
</evidence>
<evidence type="ECO:0000256" key="3">
    <source>
        <dbReference type="SAM" id="MobiDB-lite"/>
    </source>
</evidence>
<geneLocation type="mitochondrion" evidence="6"/>
<keyword evidence="2" id="KW-0963">Cytoplasm</keyword>
<dbReference type="Proteomes" id="UP000290189">
    <property type="component" value="Unassembled WGS sequence"/>
</dbReference>
<dbReference type="GO" id="GO:0005737">
    <property type="term" value="C:cytoplasm"/>
    <property type="evidence" value="ECO:0007669"/>
    <property type="project" value="UniProtKB-SubCell"/>
</dbReference>
<dbReference type="FunFam" id="2.60.40.790:FF:000001">
    <property type="entry name" value="Nuclear migration protein nudC"/>
    <property type="match status" value="1"/>
</dbReference>
<organism evidence="5 7">
    <name type="scientific">Plasmodiophora brassicae</name>
    <name type="common">Clubroot disease agent</name>
    <dbReference type="NCBI Taxonomy" id="37360"/>
    <lineage>
        <taxon>Eukaryota</taxon>
        <taxon>Sar</taxon>
        <taxon>Rhizaria</taxon>
        <taxon>Endomyxa</taxon>
        <taxon>Phytomyxea</taxon>
        <taxon>Plasmodiophorida</taxon>
        <taxon>Plasmodiophoridae</taxon>
        <taxon>Plasmodiophora</taxon>
    </lineage>
</organism>
<dbReference type="EMBL" id="OVEO01000007">
    <property type="protein sequence ID" value="SPQ97322.1"/>
    <property type="molecule type" value="Genomic_DNA"/>
</dbReference>
<dbReference type="PANTHER" id="PTHR12356:SF3">
    <property type="entry name" value="NUCLEAR MIGRATION PROTEIN NUDC"/>
    <property type="match status" value="1"/>
</dbReference>
<dbReference type="Gene3D" id="2.60.40.790">
    <property type="match status" value="1"/>
</dbReference>
<dbReference type="GO" id="GO:0006457">
    <property type="term" value="P:protein folding"/>
    <property type="evidence" value="ECO:0007669"/>
    <property type="project" value="TreeGrafter"/>
</dbReference>
<accession>A0A0G4IVH5</accession>
<feature type="compositionally biased region" description="Basic and acidic residues" evidence="3">
    <location>
        <begin position="86"/>
        <end position="97"/>
    </location>
</feature>
<sequence>MEQSLAEAFEHVEGIGSEIAFLEGVFEFLAKKRPGFMRSSSAVGHVTKIARKWADQANKQQAAQAPPVVSAPKQMESTSESPQEPEQERSEEAEPEARPPPPVGNGGTTDKYTWTQTLSEVTIMVPIPATATSKSIRCQISATRMKLALADSPTPLLDGQFPQRVVGEDSTWTIETDRAGKKTLTIYLPKVNQMSWWDCILEGEPKIDTKAIVPENSKLQDLDGETRATVEKMMYDQRQKAMGLPTSEDQQKQEMLQKFMKAHPEMDFSNVKIN</sequence>
<feature type="region of interest" description="Disordered" evidence="3">
    <location>
        <begin position="54"/>
        <end position="111"/>
    </location>
</feature>
<feature type="compositionally biased region" description="Low complexity" evidence="3">
    <location>
        <begin position="56"/>
        <end position="82"/>
    </location>
</feature>
<feature type="domain" description="CS" evidence="4">
    <location>
        <begin position="107"/>
        <end position="201"/>
    </location>
</feature>
<evidence type="ECO:0000256" key="2">
    <source>
        <dbReference type="ARBA" id="ARBA00022490"/>
    </source>
</evidence>
<dbReference type="EMBL" id="CDSF01000090">
    <property type="protein sequence ID" value="CEO99305.1"/>
    <property type="molecule type" value="Genomic_DNA"/>
</dbReference>
<comment type="subcellular location">
    <subcellularLocation>
        <location evidence="1">Cytoplasm</location>
    </subcellularLocation>
</comment>
<dbReference type="OMA" id="RQKEMGG"/>
<keyword evidence="7" id="KW-1185">Reference proteome</keyword>
<dbReference type="AlphaFoldDB" id="A0A0G4IVH5"/>
<dbReference type="SUPFAM" id="SSF49764">
    <property type="entry name" value="HSP20-like chaperones"/>
    <property type="match status" value="1"/>
</dbReference>